<proteinExistence type="predicted"/>
<dbReference type="EMBL" id="JAWDGP010000324">
    <property type="protein sequence ID" value="KAK3801410.1"/>
    <property type="molecule type" value="Genomic_DNA"/>
</dbReference>
<evidence type="ECO:0000313" key="2">
    <source>
        <dbReference type="EMBL" id="KAK3801410.1"/>
    </source>
</evidence>
<accession>A0AAE1B889</accession>
<dbReference type="AlphaFoldDB" id="A0AAE1B889"/>
<dbReference type="Proteomes" id="UP001283361">
    <property type="component" value="Unassembled WGS sequence"/>
</dbReference>
<sequence length="74" mass="8366">MALHVIMLNSQNKPEYFWLADKLHQTANLEYEPQCCRAGPTSSNSRREEAGPPAISDTPETASTNNRKNSFPFR</sequence>
<comment type="caution">
    <text evidence="2">The sequence shown here is derived from an EMBL/GenBank/DDBJ whole genome shotgun (WGS) entry which is preliminary data.</text>
</comment>
<evidence type="ECO:0000313" key="3">
    <source>
        <dbReference type="Proteomes" id="UP001283361"/>
    </source>
</evidence>
<reference evidence="2" key="1">
    <citation type="journal article" date="2023" name="G3 (Bethesda)">
        <title>A reference genome for the long-term kleptoplast-retaining sea slug Elysia crispata morphotype clarki.</title>
        <authorList>
            <person name="Eastman K.E."/>
            <person name="Pendleton A.L."/>
            <person name="Shaikh M.A."/>
            <person name="Suttiyut T."/>
            <person name="Ogas R."/>
            <person name="Tomko P."/>
            <person name="Gavelis G."/>
            <person name="Widhalm J.R."/>
            <person name="Wisecaver J.H."/>
        </authorList>
    </citation>
    <scope>NUCLEOTIDE SEQUENCE</scope>
    <source>
        <strain evidence="2">ECLA1</strain>
    </source>
</reference>
<gene>
    <name evidence="2" type="ORF">RRG08_017552</name>
</gene>
<feature type="compositionally biased region" description="Polar residues" evidence="1">
    <location>
        <begin position="58"/>
        <end position="74"/>
    </location>
</feature>
<keyword evidence="3" id="KW-1185">Reference proteome</keyword>
<organism evidence="2 3">
    <name type="scientific">Elysia crispata</name>
    <name type="common">lettuce slug</name>
    <dbReference type="NCBI Taxonomy" id="231223"/>
    <lineage>
        <taxon>Eukaryota</taxon>
        <taxon>Metazoa</taxon>
        <taxon>Spiralia</taxon>
        <taxon>Lophotrochozoa</taxon>
        <taxon>Mollusca</taxon>
        <taxon>Gastropoda</taxon>
        <taxon>Heterobranchia</taxon>
        <taxon>Euthyneura</taxon>
        <taxon>Panpulmonata</taxon>
        <taxon>Sacoglossa</taxon>
        <taxon>Placobranchoidea</taxon>
        <taxon>Plakobranchidae</taxon>
        <taxon>Elysia</taxon>
    </lineage>
</organism>
<protein>
    <submittedName>
        <fullName evidence="2">Uncharacterized protein</fullName>
    </submittedName>
</protein>
<name>A0AAE1B889_9GAST</name>
<feature type="region of interest" description="Disordered" evidence="1">
    <location>
        <begin position="34"/>
        <end position="74"/>
    </location>
</feature>
<evidence type="ECO:0000256" key="1">
    <source>
        <dbReference type="SAM" id="MobiDB-lite"/>
    </source>
</evidence>